<keyword evidence="2" id="KW-1003">Cell membrane</keyword>
<feature type="transmembrane region" description="Helical" evidence="10">
    <location>
        <begin position="329"/>
        <end position="352"/>
    </location>
</feature>
<dbReference type="SUPFAM" id="SSF81321">
    <property type="entry name" value="Family A G protein-coupled receptor-like"/>
    <property type="match status" value="1"/>
</dbReference>
<feature type="transmembrane region" description="Helical" evidence="10">
    <location>
        <begin position="293"/>
        <end position="309"/>
    </location>
</feature>
<dbReference type="PRINTS" id="PR01157">
    <property type="entry name" value="P2YPURNOCPTR"/>
</dbReference>
<keyword evidence="4 10" id="KW-1133">Transmembrane helix</keyword>
<dbReference type="GeneTree" id="ENSGT01110000267167"/>
<keyword evidence="5 9" id="KW-0297">G-protein coupled receptor</keyword>
<evidence type="ECO:0000256" key="8">
    <source>
        <dbReference type="ARBA" id="ARBA00023224"/>
    </source>
</evidence>
<proteinExistence type="inferred from homology"/>
<reference evidence="12" key="2">
    <citation type="submission" date="2025-09" db="UniProtKB">
        <authorList>
            <consortium name="Ensembl"/>
        </authorList>
    </citation>
    <scope>IDENTIFICATION</scope>
</reference>
<evidence type="ECO:0000256" key="5">
    <source>
        <dbReference type="ARBA" id="ARBA00023040"/>
    </source>
</evidence>
<evidence type="ECO:0000256" key="1">
    <source>
        <dbReference type="ARBA" id="ARBA00004651"/>
    </source>
</evidence>
<evidence type="ECO:0000256" key="9">
    <source>
        <dbReference type="RuleBase" id="RU000688"/>
    </source>
</evidence>
<dbReference type="GO" id="GO:0045028">
    <property type="term" value="F:G protein-coupled purinergic nucleotide receptor activity"/>
    <property type="evidence" value="ECO:0007669"/>
    <property type="project" value="TreeGrafter"/>
</dbReference>
<feature type="transmembrane region" description="Helical" evidence="10">
    <location>
        <begin position="243"/>
        <end position="265"/>
    </location>
</feature>
<feature type="domain" description="G-protein coupled receptors family 1 profile" evidence="11">
    <location>
        <begin position="91"/>
        <end position="349"/>
    </location>
</feature>
<reference evidence="12" key="1">
    <citation type="submission" date="2025-08" db="UniProtKB">
        <authorList>
            <consortium name="Ensembl"/>
        </authorList>
    </citation>
    <scope>IDENTIFICATION</scope>
</reference>
<feature type="transmembrane region" description="Helical" evidence="10">
    <location>
        <begin position="75"/>
        <end position="100"/>
    </location>
</feature>
<feature type="transmembrane region" description="Helical" evidence="10">
    <location>
        <begin position="112"/>
        <end position="133"/>
    </location>
</feature>
<keyword evidence="8 9" id="KW-0807">Transducer</keyword>
<organism evidence="12 13">
    <name type="scientific">Dicentrarchus labrax</name>
    <name type="common">European seabass</name>
    <name type="synonym">Morone labrax</name>
    <dbReference type="NCBI Taxonomy" id="13489"/>
    <lineage>
        <taxon>Eukaryota</taxon>
        <taxon>Metazoa</taxon>
        <taxon>Chordata</taxon>
        <taxon>Craniata</taxon>
        <taxon>Vertebrata</taxon>
        <taxon>Euteleostomi</taxon>
        <taxon>Actinopterygii</taxon>
        <taxon>Neopterygii</taxon>
        <taxon>Teleostei</taxon>
        <taxon>Neoteleostei</taxon>
        <taxon>Acanthomorphata</taxon>
        <taxon>Eupercaria</taxon>
        <taxon>Moronidae</taxon>
        <taxon>Dicentrarchus</taxon>
    </lineage>
</organism>
<evidence type="ECO:0000256" key="2">
    <source>
        <dbReference type="ARBA" id="ARBA00022475"/>
    </source>
</evidence>
<protein>
    <recommendedName>
        <fullName evidence="11">G-protein coupled receptors family 1 profile domain-containing protein</fullName>
    </recommendedName>
</protein>
<dbReference type="PRINTS" id="PR00237">
    <property type="entry name" value="GPCRRHODOPSN"/>
</dbReference>
<feature type="transmembrane region" description="Helical" evidence="10">
    <location>
        <begin position="153"/>
        <end position="171"/>
    </location>
</feature>
<keyword evidence="6 10" id="KW-0472">Membrane</keyword>
<comment type="similarity">
    <text evidence="9">Belongs to the G-protein coupled receptor 1 family.</text>
</comment>
<evidence type="ECO:0000256" key="7">
    <source>
        <dbReference type="ARBA" id="ARBA00023170"/>
    </source>
</evidence>
<name>A0A8P4GH64_DICLA</name>
<dbReference type="InterPro" id="IPR000276">
    <property type="entry name" value="GPCR_Rhodpsn"/>
</dbReference>
<dbReference type="PROSITE" id="PS50262">
    <property type="entry name" value="G_PROTEIN_RECEP_F1_2"/>
    <property type="match status" value="1"/>
</dbReference>
<dbReference type="Gene3D" id="1.20.1070.10">
    <property type="entry name" value="Rhodopsin 7-helix transmembrane proteins"/>
    <property type="match status" value="1"/>
</dbReference>
<evidence type="ECO:0000313" key="13">
    <source>
        <dbReference type="Proteomes" id="UP000694389"/>
    </source>
</evidence>
<dbReference type="InterPro" id="IPR017452">
    <property type="entry name" value="GPCR_Rhodpsn_7TM"/>
</dbReference>
<keyword evidence="3 9" id="KW-0812">Transmembrane</keyword>
<evidence type="ECO:0000256" key="10">
    <source>
        <dbReference type="SAM" id="Phobius"/>
    </source>
</evidence>
<comment type="subcellular location">
    <subcellularLocation>
        <location evidence="1">Cell membrane</location>
        <topology evidence="1">Multi-pass membrane protein</topology>
    </subcellularLocation>
</comment>
<dbReference type="Proteomes" id="UP000694389">
    <property type="component" value="Unassembled WGS sequence"/>
</dbReference>
<dbReference type="PANTHER" id="PTHR24233">
    <property type="entry name" value="P2Y PURINOCEPTOR-RELATED G-PROTEIN COUPLED RECEPTOR"/>
    <property type="match status" value="1"/>
</dbReference>
<keyword evidence="13" id="KW-1185">Reference proteome</keyword>
<feature type="transmembrane region" description="Helical" evidence="10">
    <location>
        <begin position="192"/>
        <end position="216"/>
    </location>
</feature>
<dbReference type="Ensembl" id="ENSDLAT00005075045.1">
    <property type="protein sequence ID" value="ENSDLAP00005079162.1"/>
    <property type="gene ID" value="ENSDLAG00005027198.1"/>
</dbReference>
<dbReference type="PANTHER" id="PTHR24233:SF11">
    <property type="entry name" value="P2Y PURINOCEPTOR 14-LIKE"/>
    <property type="match status" value="1"/>
</dbReference>
<accession>A0A8P4GH64</accession>
<evidence type="ECO:0000313" key="12">
    <source>
        <dbReference type="Ensembl" id="ENSDLAP00005079162.1"/>
    </source>
</evidence>
<evidence type="ECO:0000256" key="3">
    <source>
        <dbReference type="ARBA" id="ARBA00022692"/>
    </source>
</evidence>
<evidence type="ECO:0000259" key="11">
    <source>
        <dbReference type="PROSITE" id="PS50262"/>
    </source>
</evidence>
<evidence type="ECO:0000256" key="6">
    <source>
        <dbReference type="ARBA" id="ARBA00023136"/>
    </source>
</evidence>
<evidence type="ECO:0000256" key="4">
    <source>
        <dbReference type="ARBA" id="ARBA00022989"/>
    </source>
</evidence>
<dbReference type="GO" id="GO:0005886">
    <property type="term" value="C:plasma membrane"/>
    <property type="evidence" value="ECO:0007669"/>
    <property type="project" value="UniProtKB-SubCell"/>
</dbReference>
<dbReference type="Pfam" id="PF00001">
    <property type="entry name" value="7tm_1"/>
    <property type="match status" value="1"/>
</dbReference>
<dbReference type="AlphaFoldDB" id="A0A8P4GH64"/>
<sequence>MTCSKRLQVGFKPWAAAARTCQLYEVKYRLCRSTGKMSERGEVEVTSSVNQSSVTNHTEVDGLTNCDQVGTAAKLFFIIVYSLVFLVGLLLNGFIMKFYFCRGHRQASSSIVVYLKNLAAADFLLCLCLLLRIINYASSTVAVRLVYCNFGSILFFLNIYASIMFMCYIAANRYLKVVRGTSGTHILQTVQAAHIVCTVTWVLLLAMSSTFIILSFHTQKPLTSDPVNCEVIHSDQLIYFHKVMHGCACAVFVFFLVSLVFFYYSTSRRVMLAQRSQPASSSSKKLVKSHRKILVLVCVFCFCFVPYHLVRLSKAFLWRYCSWRKVLYYLMEVSIIMSVLNICLDPLLYFIFCKAFRTRLSQRLGSRK</sequence>
<dbReference type="PROSITE" id="PS00237">
    <property type="entry name" value="G_PROTEIN_RECEP_F1_1"/>
    <property type="match status" value="1"/>
</dbReference>
<keyword evidence="7 9" id="KW-0675">Receptor</keyword>